<reference evidence="3 4" key="1">
    <citation type="journal article" date="2024" name="BMC Genomics">
        <title>De novo assembly and annotation of Popillia japonica's genome with initial clues to its potential as an invasive pest.</title>
        <authorList>
            <person name="Cucini C."/>
            <person name="Boschi S."/>
            <person name="Funari R."/>
            <person name="Cardaioli E."/>
            <person name="Iannotti N."/>
            <person name="Marturano G."/>
            <person name="Paoli F."/>
            <person name="Bruttini M."/>
            <person name="Carapelli A."/>
            <person name="Frati F."/>
            <person name="Nardi F."/>
        </authorList>
    </citation>
    <scope>NUCLEOTIDE SEQUENCE [LARGE SCALE GENOMIC DNA]</scope>
    <source>
        <strain evidence="3">DMR45628</strain>
    </source>
</reference>
<evidence type="ECO:0000256" key="1">
    <source>
        <dbReference type="SAM" id="MobiDB-lite"/>
    </source>
</evidence>
<dbReference type="SMART" id="SM00239">
    <property type="entry name" value="C2"/>
    <property type="match status" value="1"/>
</dbReference>
<feature type="region of interest" description="Disordered" evidence="1">
    <location>
        <begin position="514"/>
        <end position="610"/>
    </location>
</feature>
<dbReference type="GO" id="GO:0019992">
    <property type="term" value="F:diacylglycerol binding"/>
    <property type="evidence" value="ECO:0007669"/>
    <property type="project" value="InterPro"/>
</dbReference>
<dbReference type="InterPro" id="IPR000008">
    <property type="entry name" value="C2_dom"/>
</dbReference>
<dbReference type="InterPro" id="IPR035892">
    <property type="entry name" value="C2_domain_sf"/>
</dbReference>
<feature type="compositionally biased region" description="Low complexity" evidence="1">
    <location>
        <begin position="554"/>
        <end position="566"/>
    </location>
</feature>
<name>A0AAW1MKH0_POPJA</name>
<dbReference type="GO" id="GO:0005516">
    <property type="term" value="F:calmodulin binding"/>
    <property type="evidence" value="ECO:0007669"/>
    <property type="project" value="TreeGrafter"/>
</dbReference>
<feature type="compositionally biased region" description="Low complexity" evidence="1">
    <location>
        <begin position="516"/>
        <end position="536"/>
    </location>
</feature>
<dbReference type="PANTHER" id="PTHR10480">
    <property type="entry name" value="PROTEIN UNC-13 HOMOLOG"/>
    <property type="match status" value="1"/>
</dbReference>
<dbReference type="PANTHER" id="PTHR10480:SF12">
    <property type="entry name" value="UNC-13, ISOFORM E"/>
    <property type="match status" value="1"/>
</dbReference>
<proteinExistence type="predicted"/>
<comment type="caution">
    <text evidence="3">The sequence shown here is derived from an EMBL/GenBank/DDBJ whole genome shotgun (WGS) entry which is preliminary data.</text>
</comment>
<dbReference type="GO" id="GO:0035249">
    <property type="term" value="P:synaptic transmission, glutamatergic"/>
    <property type="evidence" value="ECO:0007669"/>
    <property type="project" value="TreeGrafter"/>
</dbReference>
<dbReference type="Pfam" id="PF00168">
    <property type="entry name" value="C2"/>
    <property type="match status" value="1"/>
</dbReference>
<dbReference type="InterPro" id="IPR027080">
    <property type="entry name" value="Unc-13"/>
</dbReference>
<dbReference type="GO" id="GO:0016082">
    <property type="term" value="P:synaptic vesicle priming"/>
    <property type="evidence" value="ECO:0007669"/>
    <property type="project" value="TreeGrafter"/>
</dbReference>
<evidence type="ECO:0000313" key="4">
    <source>
        <dbReference type="Proteomes" id="UP001458880"/>
    </source>
</evidence>
<dbReference type="GO" id="GO:0017075">
    <property type="term" value="F:syntaxin-1 binding"/>
    <property type="evidence" value="ECO:0007669"/>
    <property type="project" value="TreeGrafter"/>
</dbReference>
<evidence type="ECO:0000259" key="2">
    <source>
        <dbReference type="PROSITE" id="PS50004"/>
    </source>
</evidence>
<dbReference type="GO" id="GO:0099525">
    <property type="term" value="P:presynaptic dense core vesicle exocytosis"/>
    <property type="evidence" value="ECO:0007669"/>
    <property type="project" value="TreeGrafter"/>
</dbReference>
<dbReference type="AlphaFoldDB" id="A0AAW1MKH0"/>
<feature type="region of interest" description="Disordered" evidence="1">
    <location>
        <begin position="1020"/>
        <end position="1062"/>
    </location>
</feature>
<accession>A0AAW1MKH0</accession>
<dbReference type="GO" id="GO:0042734">
    <property type="term" value="C:presynaptic membrane"/>
    <property type="evidence" value="ECO:0007669"/>
    <property type="project" value="TreeGrafter"/>
</dbReference>
<dbReference type="GO" id="GO:0030672">
    <property type="term" value="C:synaptic vesicle membrane"/>
    <property type="evidence" value="ECO:0007669"/>
    <property type="project" value="TreeGrafter"/>
</dbReference>
<dbReference type="PROSITE" id="PS50004">
    <property type="entry name" value="C2"/>
    <property type="match status" value="1"/>
</dbReference>
<dbReference type="SUPFAM" id="SSF49562">
    <property type="entry name" value="C2 domain (Calcium/lipid-binding domain, CaLB)"/>
    <property type="match status" value="1"/>
</dbReference>
<organism evidence="3 4">
    <name type="scientific">Popillia japonica</name>
    <name type="common">Japanese beetle</name>
    <dbReference type="NCBI Taxonomy" id="7064"/>
    <lineage>
        <taxon>Eukaryota</taxon>
        <taxon>Metazoa</taxon>
        <taxon>Ecdysozoa</taxon>
        <taxon>Arthropoda</taxon>
        <taxon>Hexapoda</taxon>
        <taxon>Insecta</taxon>
        <taxon>Pterygota</taxon>
        <taxon>Neoptera</taxon>
        <taxon>Endopterygota</taxon>
        <taxon>Coleoptera</taxon>
        <taxon>Polyphaga</taxon>
        <taxon>Scarabaeiformia</taxon>
        <taxon>Scarabaeidae</taxon>
        <taxon>Rutelinae</taxon>
        <taxon>Popillia</taxon>
    </lineage>
</organism>
<dbReference type="GO" id="GO:0061789">
    <property type="term" value="P:dense core granule priming"/>
    <property type="evidence" value="ECO:0007669"/>
    <property type="project" value="TreeGrafter"/>
</dbReference>
<feature type="compositionally biased region" description="Polar residues" evidence="1">
    <location>
        <begin position="576"/>
        <end position="588"/>
    </location>
</feature>
<protein>
    <submittedName>
        <fullName evidence="3">C2 domain</fullName>
    </submittedName>
</protein>
<gene>
    <name evidence="3" type="ORF">QE152_g5495</name>
</gene>
<keyword evidence="4" id="KW-1185">Reference proteome</keyword>
<dbReference type="GO" id="GO:0098831">
    <property type="term" value="C:presynaptic active zone cytoplasmic component"/>
    <property type="evidence" value="ECO:0007669"/>
    <property type="project" value="TreeGrafter"/>
</dbReference>
<dbReference type="Proteomes" id="UP001458880">
    <property type="component" value="Unassembled WGS sequence"/>
</dbReference>
<dbReference type="FunFam" id="2.60.40.150:FF:000031">
    <property type="entry name" value="Protein unc-13 homolog B"/>
    <property type="match status" value="1"/>
</dbReference>
<feature type="region of interest" description="Disordered" evidence="1">
    <location>
        <begin position="240"/>
        <end position="334"/>
    </location>
</feature>
<evidence type="ECO:0000313" key="3">
    <source>
        <dbReference type="EMBL" id="KAK9747206.1"/>
    </source>
</evidence>
<dbReference type="Gene3D" id="2.60.40.150">
    <property type="entry name" value="C2 domain"/>
    <property type="match status" value="1"/>
</dbReference>
<dbReference type="GO" id="GO:0031594">
    <property type="term" value="C:neuromuscular junction"/>
    <property type="evidence" value="ECO:0007669"/>
    <property type="project" value="TreeGrafter"/>
</dbReference>
<feature type="region of interest" description="Disordered" evidence="1">
    <location>
        <begin position="622"/>
        <end position="642"/>
    </location>
</feature>
<sequence>MGSIDGNKLLWQATEVVPLPKISSPKGFLNDFRPFSILSTLAKVLERVVYVQLRFNYALQHSIHSGEVKKARYVGAQASQFNTYVTLKLQNVKSTTVTVKGATPCWEQDFLFETNDLNTGLLIEVWSKGMIWDRAMGYHWIPLQGVQYSNEEGSGQWLSLEAELVMRDGEVVGTKNPTGHSLLVDCRFELPFDPENIGASELQRKLEMLNHIMDQEARAEQARRQMQYLGHSGYSEDSDYTSDLNYPVGQHANSSASQYRHAAHQINTPQRSLETSRENSYEKDEGVGQHLQQPMTHQHHLSPGSHRQRHLQQRNSPNTDYGYGSPNVGQNMSQYNNDVDLELWYNSRPRNKPEYPGSRRRNHSWDNDDSQVWDNYENYNNYNQKNLGSIDGEYSFDYNYYEETSLQKSKGIRRPSLERQITLYDDPNYFNETYAPYTSNNIPQVTCVTTSGQSFNQNRSYDEYCEISSYNCEDERYGQDEEDRQWDSGGGYYSNRLNGKKLPAIPIVQKRRPSFNSTQDDTTSTTYYNSYTPTPTARRKMPQIPTKRSASRQSSTYYNSYTPTPTARRKMPQIPTKRSASRQSSINDDTGYRTPENSSHRGASLPATPTKTSKILARLNTHSKPFNSLPPTPGRQLPNPNHLLQHRSAKYRRNHLIKRTSSADYSDQDNYDNQYIRSGTMSARDMYDDYYNPGYQSSSSLTVQEELDNAMTVSLCDNSNNANFNTNSYHEQIPQIQQTQYSTSKDSYYSDDYDESDNRRKKMLGQCVTSPYYQQNTDSLESHDDDLKDSFETALSSRESSTLLPPPMQQNQLNQQIQQNQQMQQIQQYRPNIITTINHQNNEHHPHSVTVSVTQGQYNQRDQLIVDSPKEAILPSTTKLTPPMVTLNNNTVPANNNRKVFLKQQDTIDSMYYTAEEEDVLNGEYLNESLDMEYPDKIIEEEPYLDPQESLESFTEEGTVTNGGSVDYNNKAITRESPVSVIHVETYEDDEERAMRRGSSQITVVDPYNVIHVETYEDDEERAMRRGSSQITVVDPYNVPSSRRPSLEPYRTVSPHRQERYP</sequence>
<feature type="compositionally biased region" description="Basic and acidic residues" evidence="1">
    <location>
        <begin position="274"/>
        <end position="287"/>
    </location>
</feature>
<feature type="compositionally biased region" description="Polar residues" evidence="1">
    <location>
        <begin position="595"/>
        <end position="610"/>
    </location>
</feature>
<feature type="domain" description="C2" evidence="2">
    <location>
        <begin position="40"/>
        <end position="158"/>
    </location>
</feature>
<dbReference type="GO" id="GO:0043195">
    <property type="term" value="C:terminal bouton"/>
    <property type="evidence" value="ECO:0007669"/>
    <property type="project" value="TreeGrafter"/>
</dbReference>
<dbReference type="EMBL" id="JASPKY010000033">
    <property type="protein sequence ID" value="KAK9747206.1"/>
    <property type="molecule type" value="Genomic_DNA"/>
</dbReference>
<dbReference type="GO" id="GO:0016081">
    <property type="term" value="P:synaptic vesicle docking"/>
    <property type="evidence" value="ECO:0007669"/>
    <property type="project" value="TreeGrafter"/>
</dbReference>
<feature type="region of interest" description="Disordered" evidence="1">
    <location>
        <begin position="739"/>
        <end position="758"/>
    </location>
</feature>